<gene>
    <name evidence="1" type="ORF">DU67_18590</name>
</gene>
<evidence type="ECO:0000313" key="1">
    <source>
        <dbReference type="EMBL" id="KKG62117.1"/>
    </source>
</evidence>
<dbReference type="NCBIfam" id="TIGR04474">
    <property type="entry name" value="tcm_partner"/>
    <property type="match status" value="1"/>
</dbReference>
<evidence type="ECO:0008006" key="3">
    <source>
        <dbReference type="Google" id="ProtNLM"/>
    </source>
</evidence>
<sequence>MVKEVTWELDLHTKAKHDILKGYLQAWYPILNSTNKRIVYIDGFAGPGEYKGGEPGSPIIALRTAINHSLKLKSEIVFWFIEKDNDRCNHLESIIKKEELPTNFLVHVECGSFDERLTRTLEDIEKQGTYLAPTFAFIDPFGISDTPFSVVDKILKNKKCEVFINFMSGFLNRFRDLDLNKDYINNLFGTDAWQTEATRSEEGFVEYYQQRLGIIAKYVRSFTMKNENNQTIYRLIFGTNSYDGLKKMKEAMWRVDKTGSFTFSDRTDPKQILLIPHEPNYSDLKKLIVSRFNGLEVDIDDIERYVVIETIYRETHFKKQILIEMEKCNLPEIIVSRPGKSGYPPNTKIKFISYGERKLLKTEQEGLGNQRSLFDF</sequence>
<dbReference type="InterPro" id="IPR031009">
    <property type="entry name" value="Tcm_partner"/>
</dbReference>
<comment type="caution">
    <text evidence="1">The sequence shown here is derived from an EMBL/GenBank/DDBJ whole genome shotgun (WGS) entry which is preliminary data.</text>
</comment>
<reference evidence="1 2" key="1">
    <citation type="journal article" date="2015" name="ISME J.">
        <title>Genomic and phenotypic differentiation among Methanosarcina mazei populations from Columbia River sediment.</title>
        <authorList>
            <person name="Youngblut N.D."/>
            <person name="Wirth J.S."/>
            <person name="Henriksen J.R."/>
            <person name="Smith M."/>
            <person name="Simon H."/>
            <person name="Metcalf W.W."/>
            <person name="Whitaker R.J."/>
        </authorList>
    </citation>
    <scope>NUCLEOTIDE SEQUENCE [LARGE SCALE GENOMIC DNA]</scope>
    <source>
        <strain evidence="1 2">3.F.T.2.1</strain>
    </source>
</reference>
<dbReference type="PATRIC" id="fig|2209.70.peg.4058"/>
<accession>A0A0F8G9X2</accession>
<evidence type="ECO:0000313" key="2">
    <source>
        <dbReference type="Proteomes" id="UP000034424"/>
    </source>
</evidence>
<name>A0A0F8G9X2_METMZ</name>
<dbReference type="EMBL" id="JJPL01000116">
    <property type="protein sequence ID" value="KKG62117.1"/>
    <property type="molecule type" value="Genomic_DNA"/>
</dbReference>
<dbReference type="Proteomes" id="UP000034424">
    <property type="component" value="Unassembled WGS sequence"/>
</dbReference>
<proteinExistence type="predicted"/>
<dbReference type="AlphaFoldDB" id="A0A0F8G9X2"/>
<protein>
    <recommendedName>
        <fullName evidence="3">Three-Cys-motif partner protein TcmP</fullName>
    </recommendedName>
</protein>
<organism evidence="1 2">
    <name type="scientific">Methanosarcina mazei</name>
    <name type="common">Methanosarcina frisia</name>
    <dbReference type="NCBI Taxonomy" id="2209"/>
    <lineage>
        <taxon>Archaea</taxon>
        <taxon>Methanobacteriati</taxon>
        <taxon>Methanobacteriota</taxon>
        <taxon>Stenosarchaea group</taxon>
        <taxon>Methanomicrobia</taxon>
        <taxon>Methanosarcinales</taxon>
        <taxon>Methanosarcinaceae</taxon>
        <taxon>Methanosarcina</taxon>
    </lineage>
</organism>
<dbReference type="RefSeq" id="WP_052738590.1">
    <property type="nucleotide sequence ID" value="NZ_JJPL01000116.1"/>
</dbReference>